<organism evidence="7 8">
    <name type="scientific">Aquitalea magnusonii</name>
    <dbReference type="NCBI Taxonomy" id="332411"/>
    <lineage>
        <taxon>Bacteria</taxon>
        <taxon>Pseudomonadati</taxon>
        <taxon>Pseudomonadota</taxon>
        <taxon>Betaproteobacteria</taxon>
        <taxon>Neisseriales</taxon>
        <taxon>Chromobacteriaceae</taxon>
        <taxon>Aquitalea</taxon>
    </lineage>
</organism>
<name>A0A318K941_9NEIS</name>
<dbReference type="SUPFAM" id="SSF51430">
    <property type="entry name" value="NAD(P)-linked oxidoreductase"/>
    <property type="match status" value="1"/>
</dbReference>
<dbReference type="InterPro" id="IPR050523">
    <property type="entry name" value="AKR_Detox_Biosynth"/>
</dbReference>
<dbReference type="InterPro" id="IPR023210">
    <property type="entry name" value="NADP_OxRdtase_dom"/>
</dbReference>
<evidence type="ECO:0000256" key="3">
    <source>
        <dbReference type="ARBA" id="ARBA00038157"/>
    </source>
</evidence>
<evidence type="ECO:0000259" key="6">
    <source>
        <dbReference type="Pfam" id="PF00248"/>
    </source>
</evidence>
<proteinExistence type="inferred from homology"/>
<evidence type="ECO:0000313" key="8">
    <source>
        <dbReference type="Proteomes" id="UP000248395"/>
    </source>
</evidence>
<dbReference type="PANTHER" id="PTHR43364">
    <property type="entry name" value="NADH-SPECIFIC METHYLGLYOXAL REDUCTASE-RELATED"/>
    <property type="match status" value="1"/>
</dbReference>
<feature type="domain" description="NADP-dependent oxidoreductase" evidence="6">
    <location>
        <begin position="16"/>
        <end position="341"/>
    </location>
</feature>
<evidence type="ECO:0000256" key="5">
    <source>
        <dbReference type="SAM" id="MobiDB-lite"/>
    </source>
</evidence>
<dbReference type="InterPro" id="IPR036812">
    <property type="entry name" value="NAD(P)_OxRdtase_dom_sf"/>
</dbReference>
<dbReference type="Proteomes" id="UP000248395">
    <property type="component" value="Unassembled WGS sequence"/>
</dbReference>
<feature type="region of interest" description="Disordered" evidence="5">
    <location>
        <begin position="90"/>
        <end position="109"/>
    </location>
</feature>
<dbReference type="AlphaFoldDB" id="A0A318K941"/>
<dbReference type="FunFam" id="3.20.20.100:FF:000005">
    <property type="entry name" value="NADP(H)-dependent aldo-keto reductase"/>
    <property type="match status" value="1"/>
</dbReference>
<dbReference type="OrthoDB" id="5488419at2"/>
<dbReference type="GO" id="GO:0016491">
    <property type="term" value="F:oxidoreductase activity"/>
    <property type="evidence" value="ECO:0007669"/>
    <property type="project" value="UniProtKB-KW"/>
</dbReference>
<dbReference type="CDD" id="cd19094">
    <property type="entry name" value="AKR_Tas-like"/>
    <property type="match status" value="1"/>
</dbReference>
<reference evidence="7 8" key="1">
    <citation type="submission" date="2018-05" db="EMBL/GenBank/DDBJ databases">
        <title>Genomic Encyclopedia of Type Strains, Phase IV (KMG-IV): sequencing the most valuable type-strain genomes for metagenomic binning, comparative biology and taxonomic classification.</title>
        <authorList>
            <person name="Goeker M."/>
        </authorList>
    </citation>
    <scope>NUCLEOTIDE SEQUENCE [LARGE SCALE GENOMIC DNA]</scope>
    <source>
        <strain evidence="7 8">DSM 25134</strain>
    </source>
</reference>
<evidence type="ECO:0000256" key="1">
    <source>
        <dbReference type="ARBA" id="ARBA00022857"/>
    </source>
</evidence>
<evidence type="ECO:0000256" key="4">
    <source>
        <dbReference type="ARBA" id="ARBA00070119"/>
    </source>
</evidence>
<dbReference type="PRINTS" id="PR00069">
    <property type="entry name" value="ALDKETRDTASE"/>
</dbReference>
<evidence type="ECO:0000313" key="7">
    <source>
        <dbReference type="EMBL" id="PXX51198.1"/>
    </source>
</evidence>
<dbReference type="NCBIfam" id="NF007912">
    <property type="entry name" value="PRK10625.1"/>
    <property type="match status" value="1"/>
</dbReference>
<protein>
    <recommendedName>
        <fullName evidence="4">Protein tas</fullName>
    </recommendedName>
</protein>
<dbReference type="Gene3D" id="3.20.20.100">
    <property type="entry name" value="NADP-dependent oxidoreductase domain"/>
    <property type="match status" value="1"/>
</dbReference>
<keyword evidence="2" id="KW-0560">Oxidoreductase</keyword>
<gene>
    <name evidence="7" type="ORF">DFR38_101260</name>
</gene>
<dbReference type="Pfam" id="PF00248">
    <property type="entry name" value="Aldo_ket_red"/>
    <property type="match status" value="1"/>
</dbReference>
<evidence type="ECO:0000256" key="2">
    <source>
        <dbReference type="ARBA" id="ARBA00023002"/>
    </source>
</evidence>
<dbReference type="InterPro" id="IPR020471">
    <property type="entry name" value="AKR"/>
</dbReference>
<keyword evidence="1" id="KW-0521">NADP</keyword>
<comment type="similarity">
    <text evidence="3">Belongs to the aldo/keto reductase family. Aldo/keto reductase 2 subfamily.</text>
</comment>
<comment type="caution">
    <text evidence="7">The sequence shown here is derived from an EMBL/GenBank/DDBJ whole genome shotgun (WGS) entry which is preliminary data.</text>
</comment>
<dbReference type="RefSeq" id="WP_059285696.1">
    <property type="nucleotide sequence ID" value="NZ_LNQU01000036.1"/>
</dbReference>
<dbReference type="PANTHER" id="PTHR43364:SF17">
    <property type="entry name" value="ALDO KETO REDUCTASE"/>
    <property type="match status" value="1"/>
</dbReference>
<keyword evidence="8" id="KW-1185">Reference proteome</keyword>
<dbReference type="EMBL" id="QJKC01000001">
    <property type="protein sequence ID" value="PXX51198.1"/>
    <property type="molecule type" value="Genomic_DNA"/>
</dbReference>
<accession>A0A318K941</accession>
<sequence length="350" mass="38703">MQYRKLGDTDVSVSVIALGTMTWGEQNTEAEAHSQIDMALAHGVNLIDAAEMYPVPPRPETQGLTESYIGSWLKKSGLRERIVLASKAVGPATDPKRPSHFRDGKPHFDRKNLTQALDDSLRRLQTDYLDLYQLHWPDRTANNFGALGFPWQDDPDGSTPIEETLAILKEFIDAGKIRAIGLSNETPWGLAQFLKASENLGLPRVVSIQNPYSLLNRLFEIGLSEFSRRENIGLLAYSPLAFGVLSGKYLHGARPAAARLTLFERFTRYSSEGAALAALAYVELAQRHGLSPAQMALAFVNSRPFVTSNIIGATTLPQLQENLDSIHLTLDETVLQELEAIHSRMPNPCP</sequence>
<feature type="compositionally biased region" description="Basic and acidic residues" evidence="5">
    <location>
        <begin position="94"/>
        <end position="109"/>
    </location>
</feature>